<evidence type="ECO:0000256" key="10">
    <source>
        <dbReference type="ARBA" id="ARBA00023315"/>
    </source>
</evidence>
<comment type="catalytic activity">
    <reaction evidence="11">
        <text>N(2)-acetyl-L-ornithine + L-glutamate = N-acetyl-L-glutamate + L-ornithine</text>
        <dbReference type="Rhea" id="RHEA:15349"/>
        <dbReference type="ChEBI" id="CHEBI:29985"/>
        <dbReference type="ChEBI" id="CHEBI:44337"/>
        <dbReference type="ChEBI" id="CHEBI:46911"/>
        <dbReference type="ChEBI" id="CHEBI:57805"/>
        <dbReference type="EC" id="2.3.1.35"/>
    </reaction>
</comment>
<gene>
    <name evidence="11" type="primary">argJ</name>
    <name evidence="12" type="ORF">GGD89_003794</name>
</gene>
<feature type="site" description="Involved in the stabilization of negative charge on the oxyanion by the formation of the oxyanion hole" evidence="11">
    <location>
        <position position="122"/>
    </location>
</feature>
<evidence type="ECO:0000313" key="13">
    <source>
        <dbReference type="Proteomes" id="UP000554286"/>
    </source>
</evidence>
<evidence type="ECO:0000256" key="8">
    <source>
        <dbReference type="ARBA" id="ARBA00022813"/>
    </source>
</evidence>
<dbReference type="UniPathway" id="UPA00068">
    <property type="reaction ID" value="UER00106"/>
</dbReference>
<dbReference type="Pfam" id="PF01960">
    <property type="entry name" value="ArgJ"/>
    <property type="match status" value="1"/>
</dbReference>
<dbReference type="GO" id="GO:0006592">
    <property type="term" value="P:ornithine biosynthetic process"/>
    <property type="evidence" value="ECO:0007669"/>
    <property type="project" value="TreeGrafter"/>
</dbReference>
<evidence type="ECO:0000256" key="3">
    <source>
        <dbReference type="ARBA" id="ARBA00011475"/>
    </source>
</evidence>
<evidence type="ECO:0000256" key="9">
    <source>
        <dbReference type="ARBA" id="ARBA00023268"/>
    </source>
</evidence>
<comment type="subcellular location">
    <subcellularLocation>
        <location evidence="1 11">Cytoplasm</location>
    </subcellularLocation>
</comment>
<feature type="site" description="Involved in the stabilization of negative charge on the oxyanion by the formation of the oxyanion hole" evidence="11">
    <location>
        <position position="121"/>
    </location>
</feature>
<feature type="binding site" evidence="11">
    <location>
        <position position="405"/>
    </location>
    <ligand>
        <name>substrate</name>
    </ligand>
</feature>
<name>A0A7W6RHJ1_9PROT</name>
<keyword evidence="6 11" id="KW-0028">Amino-acid biosynthesis</keyword>
<dbReference type="GO" id="GO:0004358">
    <property type="term" value="F:L-glutamate N-acetyltransferase activity, acting on acetyl-L-ornithine as donor"/>
    <property type="evidence" value="ECO:0007669"/>
    <property type="project" value="UniProtKB-UniRule"/>
</dbReference>
<dbReference type="InterPro" id="IPR016117">
    <property type="entry name" value="ArgJ-like_dom_sf"/>
</dbReference>
<feature type="chain" id="PRO_5031654580" description="Arginine biosynthesis bifunctional protein ArgJ beta chain" evidence="11">
    <location>
        <begin position="195"/>
        <end position="410"/>
    </location>
</feature>
<sequence>MDQPVSPLAPTTVIEPAPVPGVRLATRACGVRYQGRTDVLLALFDPGTTVAGVLTQSVTRSAPVEWCARGLADGRARALVVNAGNANTFTGLRGTSSVENIATAAAATAGCAPGEVFVSSTGTIGEFLPDARITLPLPEMAAEARADGWVAAARAIMTTDTYPKTATAETHIGGVPVRLSGIAKGSGMIAPDMATMLAYVATDAALPADVLRALLGPAADASFNSITVDGDTSTSDTLLLFATGQAGHAPVTGPDDPALAAFRTALNGLLLDLAHQVVRDGEGASRFVELRVTGAESDRAARRIGLAIGNSPLVKTAIAGADANWGRIVMAVGKAGERADRDRLAIRIGGVPVCADGLAVPGYDEAPVAAHMKGRDILIEVDVGIGQGSATVWTCDLTHGYIDINADYRS</sequence>
<dbReference type="EMBL" id="JACIGK010000053">
    <property type="protein sequence ID" value="MBB4268139.1"/>
    <property type="molecule type" value="Genomic_DNA"/>
</dbReference>
<keyword evidence="9 11" id="KW-0511">Multifunctional enzyme</keyword>
<proteinExistence type="inferred from homology"/>
<comment type="pathway">
    <text evidence="11">Amino-acid biosynthesis; L-arginine biosynthesis; N(2)-acetyl-L-ornithine from L-glutamate: step 1/4.</text>
</comment>
<comment type="catalytic activity">
    <reaction evidence="11">
        <text>L-glutamate + acetyl-CoA = N-acetyl-L-glutamate + CoA + H(+)</text>
        <dbReference type="Rhea" id="RHEA:24292"/>
        <dbReference type="ChEBI" id="CHEBI:15378"/>
        <dbReference type="ChEBI" id="CHEBI:29985"/>
        <dbReference type="ChEBI" id="CHEBI:44337"/>
        <dbReference type="ChEBI" id="CHEBI:57287"/>
        <dbReference type="ChEBI" id="CHEBI:57288"/>
        <dbReference type="EC" id="2.3.1.1"/>
    </reaction>
</comment>
<dbReference type="HAMAP" id="MF_01106">
    <property type="entry name" value="ArgJ"/>
    <property type="match status" value="1"/>
</dbReference>
<protein>
    <recommendedName>
        <fullName evidence="11">Arginine biosynthesis bifunctional protein ArgJ</fullName>
    </recommendedName>
    <domain>
        <recommendedName>
            <fullName evidence="11">Glutamate N-acetyltransferase</fullName>
            <ecNumber evidence="11">2.3.1.35</ecNumber>
        </recommendedName>
        <alternativeName>
            <fullName evidence="11">Ornithine acetyltransferase</fullName>
            <shortName evidence="11">OATase</shortName>
        </alternativeName>
        <alternativeName>
            <fullName evidence="11">Ornithine transacetylase</fullName>
        </alternativeName>
    </domain>
    <domain>
        <recommendedName>
            <fullName evidence="11">Amino-acid acetyltransferase</fullName>
            <ecNumber evidence="11">2.3.1.1</ecNumber>
        </recommendedName>
        <alternativeName>
            <fullName evidence="11">N-acetylglutamate synthase</fullName>
            <shortName evidence="11">AGSase</shortName>
        </alternativeName>
    </domain>
    <component>
        <recommendedName>
            <fullName evidence="11">Arginine biosynthesis bifunctional protein ArgJ alpha chain</fullName>
        </recommendedName>
    </component>
    <component>
        <recommendedName>
            <fullName evidence="11">Arginine biosynthesis bifunctional protein ArgJ beta chain</fullName>
        </recommendedName>
    </component>
</protein>
<dbReference type="InterPro" id="IPR042195">
    <property type="entry name" value="ArgJ_beta_C"/>
</dbReference>
<dbReference type="EC" id="2.3.1.1" evidence="11"/>
<evidence type="ECO:0000256" key="11">
    <source>
        <dbReference type="HAMAP-Rule" id="MF_01106"/>
    </source>
</evidence>
<feature type="binding site" evidence="11">
    <location>
        <position position="195"/>
    </location>
    <ligand>
        <name>substrate</name>
    </ligand>
</feature>
<feature type="binding site" evidence="11">
    <location>
        <position position="158"/>
    </location>
    <ligand>
        <name>substrate</name>
    </ligand>
</feature>
<dbReference type="NCBIfam" id="NF003802">
    <property type="entry name" value="PRK05388.1"/>
    <property type="match status" value="1"/>
</dbReference>
<dbReference type="FunFam" id="3.10.20.340:FF:000003">
    <property type="entry name" value="Arginine biosynthesis bifunctional protein ArgJ"/>
    <property type="match status" value="1"/>
</dbReference>
<dbReference type="Proteomes" id="UP000554286">
    <property type="component" value="Unassembled WGS sequence"/>
</dbReference>
<dbReference type="FunFam" id="3.60.70.12:FF:000001">
    <property type="entry name" value="Arginine biosynthesis bifunctional protein ArgJ, chloroplastic"/>
    <property type="match status" value="1"/>
</dbReference>
<dbReference type="NCBIfam" id="TIGR00120">
    <property type="entry name" value="ArgJ"/>
    <property type="match status" value="1"/>
</dbReference>
<dbReference type="RefSeq" id="WP_184048793.1">
    <property type="nucleotide sequence ID" value="NZ_JACIGK010000053.1"/>
</dbReference>
<feature type="binding site" evidence="11">
    <location>
        <position position="410"/>
    </location>
    <ligand>
        <name>substrate</name>
    </ligand>
</feature>
<comment type="subunit">
    <text evidence="3 11">Heterotetramer of two alpha and two beta chains.</text>
</comment>
<dbReference type="InterPro" id="IPR002813">
    <property type="entry name" value="Arg_biosynth_ArgJ"/>
</dbReference>
<dbReference type="AlphaFoldDB" id="A0A7W6RHJ1"/>
<organism evidence="12 13">
    <name type="scientific">Roseospira visakhapatnamensis</name>
    <dbReference type="NCBI Taxonomy" id="390880"/>
    <lineage>
        <taxon>Bacteria</taxon>
        <taxon>Pseudomonadati</taxon>
        <taxon>Pseudomonadota</taxon>
        <taxon>Alphaproteobacteria</taxon>
        <taxon>Rhodospirillales</taxon>
        <taxon>Rhodospirillaceae</taxon>
        <taxon>Roseospira</taxon>
    </lineage>
</organism>
<feature type="active site" description="Nucleophile" evidence="11">
    <location>
        <position position="195"/>
    </location>
</feature>
<dbReference type="CDD" id="cd02152">
    <property type="entry name" value="OAT"/>
    <property type="match status" value="1"/>
</dbReference>
<keyword evidence="10 11" id="KW-0012">Acyltransferase</keyword>
<dbReference type="GO" id="GO:0006526">
    <property type="term" value="P:L-arginine biosynthetic process"/>
    <property type="evidence" value="ECO:0007669"/>
    <property type="project" value="UniProtKB-UniRule"/>
</dbReference>
<dbReference type="PANTHER" id="PTHR23100">
    <property type="entry name" value="ARGININE BIOSYNTHESIS BIFUNCTIONAL PROTEIN ARGJ"/>
    <property type="match status" value="1"/>
</dbReference>
<evidence type="ECO:0000256" key="4">
    <source>
        <dbReference type="ARBA" id="ARBA00022490"/>
    </source>
</evidence>
<evidence type="ECO:0000256" key="5">
    <source>
        <dbReference type="ARBA" id="ARBA00022571"/>
    </source>
</evidence>
<dbReference type="GO" id="GO:0005737">
    <property type="term" value="C:cytoplasm"/>
    <property type="evidence" value="ECO:0007669"/>
    <property type="project" value="UniProtKB-SubCell"/>
</dbReference>
<accession>A0A7W6RHJ1</accession>
<evidence type="ECO:0000313" key="12">
    <source>
        <dbReference type="EMBL" id="MBB4268139.1"/>
    </source>
</evidence>
<evidence type="ECO:0000256" key="7">
    <source>
        <dbReference type="ARBA" id="ARBA00022679"/>
    </source>
</evidence>
<keyword evidence="5 11" id="KW-0055">Arginine biosynthesis</keyword>
<comment type="similarity">
    <text evidence="2 11">Belongs to the ArgJ family.</text>
</comment>
<keyword evidence="13" id="KW-1185">Reference proteome</keyword>
<reference evidence="12 13" key="1">
    <citation type="submission" date="2020-08" db="EMBL/GenBank/DDBJ databases">
        <title>Genome sequencing of Purple Non-Sulfur Bacteria from various extreme environments.</title>
        <authorList>
            <person name="Mayer M."/>
        </authorList>
    </citation>
    <scope>NUCLEOTIDE SEQUENCE [LARGE SCALE GENOMIC DNA]</scope>
    <source>
        <strain evidence="12 13">JA131</strain>
    </source>
</reference>
<feature type="binding site" evidence="11">
    <location>
        <position position="282"/>
    </location>
    <ligand>
        <name>substrate</name>
    </ligand>
</feature>
<keyword evidence="8 11" id="KW-0068">Autocatalytic cleavage</keyword>
<feature type="binding site" evidence="11">
    <location>
        <position position="184"/>
    </location>
    <ligand>
        <name>substrate</name>
    </ligand>
</feature>
<keyword evidence="7 11" id="KW-0808">Transferase</keyword>
<dbReference type="Gene3D" id="3.60.70.12">
    <property type="entry name" value="L-amino peptidase D-ALA esterase/amidase"/>
    <property type="match status" value="1"/>
</dbReference>
<evidence type="ECO:0000256" key="2">
    <source>
        <dbReference type="ARBA" id="ARBA00006774"/>
    </source>
</evidence>
<comment type="caution">
    <text evidence="12">The sequence shown here is derived from an EMBL/GenBank/DDBJ whole genome shotgun (WGS) entry which is preliminary data.</text>
</comment>
<comment type="function">
    <text evidence="11">Catalyzes two activities which are involved in the cyclic version of arginine biosynthesis: the synthesis of N-acetylglutamate from glutamate and acetyl-CoA as the acetyl donor, and of ornithine by transacetylation between N(2)-acetylornithine and glutamate.</text>
</comment>
<dbReference type="SUPFAM" id="SSF56266">
    <property type="entry name" value="DmpA/ArgJ-like"/>
    <property type="match status" value="1"/>
</dbReference>
<dbReference type="EC" id="2.3.1.35" evidence="11"/>
<dbReference type="PANTHER" id="PTHR23100:SF0">
    <property type="entry name" value="ARGININE BIOSYNTHESIS BIFUNCTIONAL PROTEIN ARGJ, MITOCHONDRIAL"/>
    <property type="match status" value="1"/>
</dbReference>
<evidence type="ECO:0000256" key="6">
    <source>
        <dbReference type="ARBA" id="ARBA00022605"/>
    </source>
</evidence>
<evidence type="ECO:0000256" key="1">
    <source>
        <dbReference type="ARBA" id="ARBA00004496"/>
    </source>
</evidence>
<comment type="pathway">
    <text evidence="11">Amino-acid biosynthesis; L-arginine biosynthesis; L-ornithine and N-acetyl-L-glutamate from L-glutamate and N(2)-acetyl-L-ornithine (cyclic): step 1/1.</text>
</comment>
<feature type="chain" id="PRO_5031654579" description="Arginine biosynthesis bifunctional protein ArgJ alpha chain" evidence="11">
    <location>
        <begin position="1"/>
        <end position="194"/>
    </location>
</feature>
<dbReference type="Gene3D" id="3.10.20.340">
    <property type="entry name" value="ArgJ beta chain, C-terminal domain"/>
    <property type="match status" value="1"/>
</dbReference>
<dbReference type="GO" id="GO:0004042">
    <property type="term" value="F:L-glutamate N-acetyltransferase activity"/>
    <property type="evidence" value="ECO:0007669"/>
    <property type="project" value="UniProtKB-UniRule"/>
</dbReference>
<keyword evidence="4 11" id="KW-0963">Cytoplasm</keyword>
<feature type="site" description="Cleavage; by autolysis" evidence="11">
    <location>
        <begin position="194"/>
        <end position="195"/>
    </location>
</feature>